<dbReference type="InterPro" id="IPR013766">
    <property type="entry name" value="Thioredoxin_domain"/>
</dbReference>
<dbReference type="InterPro" id="IPR036249">
    <property type="entry name" value="Thioredoxin-like_sf"/>
</dbReference>
<dbReference type="CDD" id="cd02947">
    <property type="entry name" value="TRX_family"/>
    <property type="match status" value="1"/>
</dbReference>
<dbReference type="PROSITE" id="PS00194">
    <property type="entry name" value="THIOREDOXIN_1"/>
    <property type="match status" value="1"/>
</dbReference>
<gene>
    <name evidence="4" type="ORF">BU14_0782s0005</name>
</gene>
<reference evidence="4 5" key="1">
    <citation type="submission" date="2017-03" db="EMBL/GenBank/DDBJ databases">
        <title>WGS assembly of Porphyra umbilicalis.</title>
        <authorList>
            <person name="Brawley S.H."/>
            <person name="Blouin N.A."/>
            <person name="Ficko-Blean E."/>
            <person name="Wheeler G.L."/>
            <person name="Lohr M."/>
            <person name="Goodson H.V."/>
            <person name="Jenkins J.W."/>
            <person name="Blaby-Haas C.E."/>
            <person name="Helliwell K.E."/>
            <person name="Chan C."/>
            <person name="Marriage T."/>
            <person name="Bhattacharya D."/>
            <person name="Klein A.S."/>
            <person name="Badis Y."/>
            <person name="Brodie J."/>
            <person name="Cao Y."/>
            <person name="Collen J."/>
            <person name="Dittami S.M."/>
            <person name="Gachon C.M."/>
            <person name="Green B.R."/>
            <person name="Karpowicz S."/>
            <person name="Kim J.W."/>
            <person name="Kudahl U."/>
            <person name="Lin S."/>
            <person name="Michel G."/>
            <person name="Mittag M."/>
            <person name="Olson B.J."/>
            <person name="Pangilinan J."/>
            <person name="Peng Y."/>
            <person name="Qiu H."/>
            <person name="Shu S."/>
            <person name="Singer J.T."/>
            <person name="Smith A.G."/>
            <person name="Sprecher B.N."/>
            <person name="Wagner V."/>
            <person name="Wang W."/>
            <person name="Wang Z.-Y."/>
            <person name="Yan J."/>
            <person name="Yarish C."/>
            <person name="Zoeuner-Riek S."/>
            <person name="Zhuang Y."/>
            <person name="Zou Y."/>
            <person name="Lindquist E.A."/>
            <person name="Grimwood J."/>
            <person name="Barry K."/>
            <person name="Rokhsar D.S."/>
            <person name="Schmutz J."/>
            <person name="Stiller J.W."/>
            <person name="Grossman A.R."/>
            <person name="Prochnik S.E."/>
        </authorList>
    </citation>
    <scope>NUCLEOTIDE SEQUENCE [LARGE SCALE GENOMIC DNA]</scope>
    <source>
        <strain evidence="4">4086291</strain>
    </source>
</reference>
<organism evidence="4 5">
    <name type="scientific">Porphyra umbilicalis</name>
    <name type="common">Purple laver</name>
    <name type="synonym">Red alga</name>
    <dbReference type="NCBI Taxonomy" id="2786"/>
    <lineage>
        <taxon>Eukaryota</taxon>
        <taxon>Rhodophyta</taxon>
        <taxon>Bangiophyceae</taxon>
        <taxon>Bangiales</taxon>
        <taxon>Bangiaceae</taxon>
        <taxon>Porphyra</taxon>
    </lineage>
</organism>
<evidence type="ECO:0000313" key="4">
    <source>
        <dbReference type="EMBL" id="OSX70349.1"/>
    </source>
</evidence>
<evidence type="ECO:0000313" key="5">
    <source>
        <dbReference type="Proteomes" id="UP000218209"/>
    </source>
</evidence>
<proteinExistence type="predicted"/>
<dbReference type="PANTHER" id="PTHR46115">
    <property type="entry name" value="THIOREDOXIN-LIKE PROTEIN 1"/>
    <property type="match status" value="1"/>
</dbReference>
<dbReference type="EMBL" id="KV919271">
    <property type="protein sequence ID" value="OSX70349.1"/>
    <property type="molecule type" value="Genomic_DNA"/>
</dbReference>
<keyword evidence="5" id="KW-1185">Reference proteome</keyword>
<sequence>MAAFIPGGVTAAAVGGRRRPALCTSRGATAARTRVETRCLVVDVGSAEQLQVVIDSASEANALVVIDYSTTWCGPCKVVAPKYDALSDEHPSVVFCKVMGDADADSSALMKREGIRAVPAFHFWKGGERVDEVTGAKIDDVVATMKELM</sequence>
<dbReference type="Gene3D" id="3.40.30.10">
    <property type="entry name" value="Glutaredoxin"/>
    <property type="match status" value="1"/>
</dbReference>
<dbReference type="SUPFAM" id="SSF52833">
    <property type="entry name" value="Thioredoxin-like"/>
    <property type="match status" value="1"/>
</dbReference>
<dbReference type="PRINTS" id="PR00421">
    <property type="entry name" value="THIOREDOXIN"/>
</dbReference>
<dbReference type="PROSITE" id="PS51352">
    <property type="entry name" value="THIOREDOXIN_2"/>
    <property type="match status" value="1"/>
</dbReference>
<dbReference type="Proteomes" id="UP000218209">
    <property type="component" value="Unassembled WGS sequence"/>
</dbReference>
<feature type="domain" description="Thioredoxin" evidence="3">
    <location>
        <begin position="24"/>
        <end position="149"/>
    </location>
</feature>
<protein>
    <recommendedName>
        <fullName evidence="3">Thioredoxin domain-containing protein</fullName>
    </recommendedName>
</protein>
<accession>A0A1X6NNW6</accession>
<comment type="function">
    <text evidence="1">Participates in various redox reactions through the reversible oxidation of its active center dithiol to a disulfide and catalyzes dithiol-disulfide exchange reactions.</text>
</comment>
<name>A0A1X6NNW6_PORUM</name>
<evidence type="ECO:0000259" key="3">
    <source>
        <dbReference type="PROSITE" id="PS51352"/>
    </source>
</evidence>
<keyword evidence="2" id="KW-1015">Disulfide bond</keyword>
<dbReference type="InterPro" id="IPR017937">
    <property type="entry name" value="Thioredoxin_CS"/>
</dbReference>
<dbReference type="OrthoDB" id="2121326at2759"/>
<dbReference type="AlphaFoldDB" id="A0A1X6NNW6"/>
<evidence type="ECO:0000256" key="1">
    <source>
        <dbReference type="ARBA" id="ARBA00003318"/>
    </source>
</evidence>
<evidence type="ECO:0000256" key="2">
    <source>
        <dbReference type="ARBA" id="ARBA00023157"/>
    </source>
</evidence>
<dbReference type="Pfam" id="PF00085">
    <property type="entry name" value="Thioredoxin"/>
    <property type="match status" value="1"/>
</dbReference>